<evidence type="ECO:0000313" key="2">
    <source>
        <dbReference type="Proteomes" id="UP001460270"/>
    </source>
</evidence>
<dbReference type="Proteomes" id="UP001460270">
    <property type="component" value="Unassembled WGS sequence"/>
</dbReference>
<keyword evidence="2" id="KW-1185">Reference proteome</keyword>
<sequence length="158" mass="17545">MRRNPGKTITIYDIPSLVANAHRLAASPRNIQAGFRVNGIYPFDRNVFSDMDFAQSQPEISFSFSGSLLRSSQCHFCSRRSQVPAPLLSVPSLQSQVPAPLLTVPSVRLPCLRIVLATKCLLRTFGLIPRQAQKSDTSGQRKKSCYFDIHTGKRSPRG</sequence>
<evidence type="ECO:0000313" key="1">
    <source>
        <dbReference type="EMBL" id="KAK7884144.1"/>
    </source>
</evidence>
<accession>A0AAW0MZ82</accession>
<name>A0AAW0MZ82_9GOBI</name>
<reference evidence="2" key="1">
    <citation type="submission" date="2024-04" db="EMBL/GenBank/DDBJ databases">
        <title>Salinicola lusitanus LLJ914,a marine bacterium isolated from the Okinawa Trough.</title>
        <authorList>
            <person name="Li J."/>
        </authorList>
    </citation>
    <scope>NUCLEOTIDE SEQUENCE [LARGE SCALE GENOMIC DNA]</scope>
</reference>
<dbReference type="EMBL" id="JBBPFD010000020">
    <property type="protein sequence ID" value="KAK7884144.1"/>
    <property type="molecule type" value="Genomic_DNA"/>
</dbReference>
<comment type="caution">
    <text evidence="1">The sequence shown here is derived from an EMBL/GenBank/DDBJ whole genome shotgun (WGS) entry which is preliminary data.</text>
</comment>
<organism evidence="1 2">
    <name type="scientific">Mugilogobius chulae</name>
    <name type="common">yellowstripe goby</name>
    <dbReference type="NCBI Taxonomy" id="88201"/>
    <lineage>
        <taxon>Eukaryota</taxon>
        <taxon>Metazoa</taxon>
        <taxon>Chordata</taxon>
        <taxon>Craniata</taxon>
        <taxon>Vertebrata</taxon>
        <taxon>Euteleostomi</taxon>
        <taxon>Actinopterygii</taxon>
        <taxon>Neopterygii</taxon>
        <taxon>Teleostei</taxon>
        <taxon>Neoteleostei</taxon>
        <taxon>Acanthomorphata</taxon>
        <taxon>Gobiaria</taxon>
        <taxon>Gobiiformes</taxon>
        <taxon>Gobioidei</taxon>
        <taxon>Gobiidae</taxon>
        <taxon>Gobionellinae</taxon>
        <taxon>Mugilogobius</taxon>
    </lineage>
</organism>
<gene>
    <name evidence="1" type="ORF">WMY93_027267</name>
</gene>
<proteinExistence type="predicted"/>
<dbReference type="AlphaFoldDB" id="A0AAW0MZ82"/>
<protein>
    <submittedName>
        <fullName evidence="1">Uncharacterized protein</fullName>
    </submittedName>
</protein>